<name>A0A1D2M6F2_ORCCI</name>
<gene>
    <name evidence="1" type="ORF">Ocin01_18127</name>
</gene>
<keyword evidence="2" id="KW-1185">Reference proteome</keyword>
<comment type="caution">
    <text evidence="1">The sequence shown here is derived from an EMBL/GenBank/DDBJ whole genome shotgun (WGS) entry which is preliminary data.</text>
</comment>
<evidence type="ECO:0000313" key="1">
    <source>
        <dbReference type="EMBL" id="ODM88555.1"/>
    </source>
</evidence>
<dbReference type="Proteomes" id="UP000094527">
    <property type="component" value="Unassembled WGS sequence"/>
</dbReference>
<proteinExistence type="predicted"/>
<accession>A0A1D2M6F2</accession>
<protein>
    <submittedName>
        <fullName evidence="1">Putative zinc finger protein</fullName>
    </submittedName>
</protein>
<reference evidence="1 2" key="1">
    <citation type="journal article" date="2016" name="Genome Biol. Evol.">
        <title>Gene Family Evolution Reflects Adaptation to Soil Environmental Stressors in the Genome of the Collembolan Orchesella cincta.</title>
        <authorList>
            <person name="Faddeeva-Vakhrusheva A."/>
            <person name="Derks M.F."/>
            <person name="Anvar S.Y."/>
            <person name="Agamennone V."/>
            <person name="Suring W."/>
            <person name="Smit S."/>
            <person name="van Straalen N.M."/>
            <person name="Roelofs D."/>
        </authorList>
    </citation>
    <scope>NUCLEOTIDE SEQUENCE [LARGE SCALE GENOMIC DNA]</scope>
    <source>
        <tissue evidence="1">Mixed pool</tissue>
    </source>
</reference>
<dbReference type="AlphaFoldDB" id="A0A1D2M6F2"/>
<evidence type="ECO:0000313" key="2">
    <source>
        <dbReference type="Proteomes" id="UP000094527"/>
    </source>
</evidence>
<dbReference type="EMBL" id="LJIJ01003433">
    <property type="protein sequence ID" value="ODM88555.1"/>
    <property type="molecule type" value="Genomic_DNA"/>
</dbReference>
<sequence>MLEMLWFLFKRGRPPKPTTKRGCKQVVLSSQGPQVQHQDATIPQQKFKCAKCPRRLTCSPVAIPHGKGSPSHVFTGLWVAPHVETYSTQNASILNIGNSFTLDFKGSHCQLPAAPGPEGPVRIRTTDSKLLTTLLCFPSAYQIMLI</sequence>
<organism evidence="1 2">
    <name type="scientific">Orchesella cincta</name>
    <name type="common">Springtail</name>
    <name type="synonym">Podura cincta</name>
    <dbReference type="NCBI Taxonomy" id="48709"/>
    <lineage>
        <taxon>Eukaryota</taxon>
        <taxon>Metazoa</taxon>
        <taxon>Ecdysozoa</taxon>
        <taxon>Arthropoda</taxon>
        <taxon>Hexapoda</taxon>
        <taxon>Collembola</taxon>
        <taxon>Entomobryomorpha</taxon>
        <taxon>Entomobryoidea</taxon>
        <taxon>Orchesellidae</taxon>
        <taxon>Orchesellinae</taxon>
        <taxon>Orchesella</taxon>
    </lineage>
</organism>